<dbReference type="GO" id="GO:0005524">
    <property type="term" value="F:ATP binding"/>
    <property type="evidence" value="ECO:0007669"/>
    <property type="project" value="UniProtKB-KW"/>
</dbReference>
<keyword evidence="7" id="KW-1185">Reference proteome</keyword>
<organism evidence="6 7">
    <name type="scientific">Xanthobacter oligotrophicus</name>
    <dbReference type="NCBI Taxonomy" id="2607286"/>
    <lineage>
        <taxon>Bacteria</taxon>
        <taxon>Pseudomonadati</taxon>
        <taxon>Pseudomonadota</taxon>
        <taxon>Alphaproteobacteria</taxon>
        <taxon>Hyphomicrobiales</taxon>
        <taxon>Xanthobacteraceae</taxon>
        <taxon>Xanthobacter</taxon>
    </lineage>
</organism>
<comment type="similarity">
    <text evidence="1">Belongs to the ABC transporter superfamily.</text>
</comment>
<protein>
    <submittedName>
        <fullName evidence="6">ABC transporter ATP-binding protein</fullName>
    </submittedName>
</protein>
<dbReference type="SUPFAM" id="SSF52540">
    <property type="entry name" value="P-loop containing nucleoside triphosphate hydrolases"/>
    <property type="match status" value="1"/>
</dbReference>
<dbReference type="InterPro" id="IPR027417">
    <property type="entry name" value="P-loop_NTPase"/>
</dbReference>
<name>A0ABW6ZZW9_9HYPH</name>
<reference evidence="6 7" key="1">
    <citation type="submission" date="2024-02" db="EMBL/GenBank/DDBJ databases">
        <title>Expansion and revision of Xanthobacter and proposal of Roseixanthobacter gen. nov.</title>
        <authorList>
            <person name="Soltysiak M.P.M."/>
            <person name="Jalihal A."/>
            <person name="Ory A."/>
            <person name="Chrisophersen C."/>
            <person name="Lee A.D."/>
            <person name="Boulton J."/>
            <person name="Springer M."/>
        </authorList>
    </citation>
    <scope>NUCLEOTIDE SEQUENCE [LARGE SCALE GENOMIC DNA]</scope>
    <source>
        <strain evidence="6 7">23A</strain>
    </source>
</reference>
<dbReference type="SMART" id="SM00382">
    <property type="entry name" value="AAA"/>
    <property type="match status" value="1"/>
</dbReference>
<evidence type="ECO:0000259" key="5">
    <source>
        <dbReference type="PROSITE" id="PS50893"/>
    </source>
</evidence>
<keyword evidence="3" id="KW-0547">Nucleotide-binding</keyword>
<evidence type="ECO:0000256" key="2">
    <source>
        <dbReference type="ARBA" id="ARBA00022448"/>
    </source>
</evidence>
<sequence length="251" mass="27301">MSAAASLLEARITGKTYRRPDGVAMEAVRDLSLSLARGEFVCLIGPSGCGKTTTLRILTGLDRDFEGTLAPDPAQLSIGIAFQEPRLLPWRTVEENIRIVLPPARRGMDLFGLMETFGLAAHRARYPGELSLGLARRVSLARALAVEPDLLVLDEPFVSLDAQAAVELRRCVTLAAEREQKGAAGRMGVLMVTHNVREALQLADRLVLLAPRPTYILEEVRLGVPRAARSPDWIEAERAALAACFPVLSEV</sequence>
<dbReference type="PROSITE" id="PS50893">
    <property type="entry name" value="ABC_TRANSPORTER_2"/>
    <property type="match status" value="1"/>
</dbReference>
<dbReference type="InterPro" id="IPR003439">
    <property type="entry name" value="ABC_transporter-like_ATP-bd"/>
</dbReference>
<accession>A0ABW6ZZW9</accession>
<evidence type="ECO:0000256" key="3">
    <source>
        <dbReference type="ARBA" id="ARBA00022741"/>
    </source>
</evidence>
<dbReference type="InterPro" id="IPR050166">
    <property type="entry name" value="ABC_transporter_ATP-bind"/>
</dbReference>
<evidence type="ECO:0000256" key="1">
    <source>
        <dbReference type="ARBA" id="ARBA00005417"/>
    </source>
</evidence>
<keyword evidence="2" id="KW-0813">Transport</keyword>
<dbReference type="Pfam" id="PF00005">
    <property type="entry name" value="ABC_tran"/>
    <property type="match status" value="1"/>
</dbReference>
<dbReference type="EMBL" id="JBAFVH010000008">
    <property type="protein sequence ID" value="MFG1373580.1"/>
    <property type="molecule type" value="Genomic_DNA"/>
</dbReference>
<feature type="domain" description="ABC transporter" evidence="5">
    <location>
        <begin position="10"/>
        <end position="236"/>
    </location>
</feature>
<evidence type="ECO:0000256" key="4">
    <source>
        <dbReference type="ARBA" id="ARBA00022840"/>
    </source>
</evidence>
<dbReference type="InterPro" id="IPR003593">
    <property type="entry name" value="AAA+_ATPase"/>
</dbReference>
<evidence type="ECO:0000313" key="7">
    <source>
        <dbReference type="Proteomes" id="UP001604002"/>
    </source>
</evidence>
<evidence type="ECO:0000313" key="6">
    <source>
        <dbReference type="EMBL" id="MFG1373580.1"/>
    </source>
</evidence>
<keyword evidence="4 6" id="KW-0067">ATP-binding</keyword>
<comment type="caution">
    <text evidence="6">The sequence shown here is derived from an EMBL/GenBank/DDBJ whole genome shotgun (WGS) entry which is preliminary data.</text>
</comment>
<proteinExistence type="inferred from homology"/>
<dbReference type="Gene3D" id="3.40.50.300">
    <property type="entry name" value="P-loop containing nucleotide triphosphate hydrolases"/>
    <property type="match status" value="1"/>
</dbReference>
<dbReference type="Proteomes" id="UP001604002">
    <property type="component" value="Unassembled WGS sequence"/>
</dbReference>
<gene>
    <name evidence="6" type="ORF">V5F32_15510</name>
</gene>
<dbReference type="PANTHER" id="PTHR42788:SF19">
    <property type="entry name" value="ALIPHATIC SULFONATES IMPORT ATP-BINDING PROTEIN SSUB 2"/>
    <property type="match status" value="1"/>
</dbReference>
<dbReference type="PANTHER" id="PTHR42788">
    <property type="entry name" value="TAURINE IMPORT ATP-BINDING PROTEIN-RELATED"/>
    <property type="match status" value="1"/>
</dbReference>